<dbReference type="Gene3D" id="3.30.420.10">
    <property type="entry name" value="Ribonuclease H-like superfamily/Ribonuclease H"/>
    <property type="match status" value="1"/>
</dbReference>
<keyword evidence="7 13" id="KW-0175">Coiled coil</keyword>
<feature type="domain" description="THAP-type" evidence="14">
    <location>
        <begin position="1"/>
        <end position="81"/>
    </location>
</feature>
<evidence type="ECO:0000256" key="8">
    <source>
        <dbReference type="ARBA" id="ARBA00023125"/>
    </source>
</evidence>
<dbReference type="AlphaFoldDB" id="A0A6J2WQ87"/>
<evidence type="ECO:0000256" key="1">
    <source>
        <dbReference type="ARBA" id="ARBA00004642"/>
    </source>
</evidence>
<evidence type="ECO:0000313" key="15">
    <source>
        <dbReference type="Proteomes" id="UP000504632"/>
    </source>
</evidence>
<dbReference type="SMART" id="SM00692">
    <property type="entry name" value="DM3"/>
    <property type="match status" value="1"/>
</dbReference>
<keyword evidence="6 13" id="KW-0805">Transcription regulation</keyword>
<dbReference type="SUPFAM" id="SSF53098">
    <property type="entry name" value="Ribonuclease H-like"/>
    <property type="match status" value="1"/>
</dbReference>
<dbReference type="GO" id="GO:0001935">
    <property type="term" value="P:endothelial cell proliferation"/>
    <property type="evidence" value="ECO:0007669"/>
    <property type="project" value="UniProtKB-UniRule"/>
</dbReference>
<dbReference type="SMART" id="SM00980">
    <property type="entry name" value="THAP"/>
    <property type="match status" value="1"/>
</dbReference>
<dbReference type="SUPFAM" id="SSF57716">
    <property type="entry name" value="Glucocorticoid receptor-like (DNA-binding domain)"/>
    <property type="match status" value="1"/>
</dbReference>
<evidence type="ECO:0000256" key="5">
    <source>
        <dbReference type="ARBA" id="ARBA00022833"/>
    </source>
</evidence>
<evidence type="ECO:0000256" key="3">
    <source>
        <dbReference type="ARBA" id="ARBA00022723"/>
    </source>
</evidence>
<evidence type="ECO:0000256" key="4">
    <source>
        <dbReference type="ARBA" id="ARBA00022771"/>
    </source>
</evidence>
<dbReference type="GO" id="GO:0008270">
    <property type="term" value="F:zinc ion binding"/>
    <property type="evidence" value="ECO:0007669"/>
    <property type="project" value="UniProtKB-KW"/>
</dbReference>
<gene>
    <name evidence="16" type="primary">LOC115826094</name>
</gene>
<dbReference type="PANTHER" id="PTHR46600">
    <property type="entry name" value="THAP DOMAIN-CONTAINING"/>
    <property type="match status" value="1"/>
</dbReference>
<name>A0A6J2WQ87_CHACN</name>
<protein>
    <recommendedName>
        <fullName evidence="13">THAP domain-containing protein 1</fullName>
    </recommendedName>
</protein>
<dbReference type="GO" id="GO:0003700">
    <property type="term" value="F:DNA-binding transcription factor activity"/>
    <property type="evidence" value="ECO:0007669"/>
    <property type="project" value="UniProtKB-UniRule"/>
</dbReference>
<evidence type="ECO:0000256" key="12">
    <source>
        <dbReference type="PROSITE-ProRule" id="PRU00309"/>
    </source>
</evidence>
<comment type="function">
    <text evidence="13">DNA-binding transcription regulator that regulates endothelial cell proliferation and G1/S cell-cycle progression. Specifically binds the 5'-[AT]NTNN[GT]GGCA[AGT]-3' core DNA sequence and acts by modulating expression of pRB-E2F cell-cycle target genes.</text>
</comment>
<sequence length="313" mass="36077">MPSCCAYNCKNRSDSAKPGLSFHRFPFKDPKRLKEWVRQTKWKNWSPTLASALCSEHFEEKYLERGGNVTRLKHTAVPTIFNFPKHLQKFPEEILPSPESSVLYEESEEERPPMKPAEEIDWGRISFHPSLFHDDYCLPKSIQWVKEDEQNGGVGKIENLRTQGLLFIPKRSIKVKGRWQWLGVEVKGPLSLTHSGNKFVLSVLDYYSRWVETYPMKTCNSEEIAQNIHDLVTRCGYPYGFLSRVSPRFLREINSSLSKLVQLENTSFVNFHPQAISLDQVTSSLIDRMVFNLAKEHPDSWDLCLPASSGLSP</sequence>
<evidence type="ECO:0000256" key="2">
    <source>
        <dbReference type="ARBA" id="ARBA00006177"/>
    </source>
</evidence>
<dbReference type="InParanoid" id="A0A6J2WQ87"/>
<comment type="similarity">
    <text evidence="2 13">Belongs to the THAP1 family.</text>
</comment>
<dbReference type="InterPro" id="IPR006612">
    <property type="entry name" value="THAP_Znf"/>
</dbReference>
<evidence type="ECO:0000259" key="14">
    <source>
        <dbReference type="PROSITE" id="PS50950"/>
    </source>
</evidence>
<dbReference type="GO" id="GO:0043565">
    <property type="term" value="F:sequence-specific DNA binding"/>
    <property type="evidence" value="ECO:0007669"/>
    <property type="project" value="UniProtKB-UniRule"/>
</dbReference>
<keyword evidence="8 12" id="KW-0238">DNA-binding</keyword>
<dbReference type="GeneID" id="115826094"/>
<evidence type="ECO:0000256" key="6">
    <source>
        <dbReference type="ARBA" id="ARBA00023015"/>
    </source>
</evidence>
<keyword evidence="11 13" id="KW-0131">Cell cycle</keyword>
<dbReference type="OrthoDB" id="413122at2759"/>
<evidence type="ECO:0000256" key="9">
    <source>
        <dbReference type="ARBA" id="ARBA00023163"/>
    </source>
</evidence>
<dbReference type="RefSeq" id="XP_030645631.1">
    <property type="nucleotide sequence ID" value="XM_030789771.1"/>
</dbReference>
<organism evidence="15 16">
    <name type="scientific">Chanos chanos</name>
    <name type="common">Milkfish</name>
    <name type="synonym">Mugil chanos</name>
    <dbReference type="NCBI Taxonomy" id="29144"/>
    <lineage>
        <taxon>Eukaryota</taxon>
        <taxon>Metazoa</taxon>
        <taxon>Chordata</taxon>
        <taxon>Craniata</taxon>
        <taxon>Vertebrata</taxon>
        <taxon>Euteleostomi</taxon>
        <taxon>Actinopterygii</taxon>
        <taxon>Neopterygii</taxon>
        <taxon>Teleostei</taxon>
        <taxon>Ostariophysi</taxon>
        <taxon>Gonorynchiformes</taxon>
        <taxon>Chanidae</taxon>
        <taxon>Chanos</taxon>
    </lineage>
</organism>
<keyword evidence="15" id="KW-1185">Reference proteome</keyword>
<keyword evidence="4 12" id="KW-0863">Zinc-finger</keyword>
<dbReference type="PANTHER" id="PTHR46600:SF1">
    <property type="entry name" value="THAP DOMAIN-CONTAINING PROTEIN 1"/>
    <property type="match status" value="1"/>
</dbReference>
<evidence type="ECO:0000256" key="13">
    <source>
        <dbReference type="RuleBase" id="RU369073"/>
    </source>
</evidence>
<evidence type="ECO:0000313" key="16">
    <source>
        <dbReference type="RefSeq" id="XP_030645631.1"/>
    </source>
</evidence>
<dbReference type="GO" id="GO:0005654">
    <property type="term" value="C:nucleoplasm"/>
    <property type="evidence" value="ECO:0007669"/>
    <property type="project" value="UniProtKB-SubCell"/>
</dbReference>
<keyword evidence="10 13" id="KW-0539">Nucleus</keyword>
<dbReference type="InterPro" id="IPR036397">
    <property type="entry name" value="RNaseH_sf"/>
</dbReference>
<proteinExistence type="inferred from homology"/>
<dbReference type="InterPro" id="IPR026516">
    <property type="entry name" value="THAP1/10"/>
</dbReference>
<dbReference type="Proteomes" id="UP000504632">
    <property type="component" value="Chromosome 13"/>
</dbReference>
<evidence type="ECO:0000256" key="11">
    <source>
        <dbReference type="ARBA" id="ARBA00023306"/>
    </source>
</evidence>
<dbReference type="PROSITE" id="PS50950">
    <property type="entry name" value="ZF_THAP"/>
    <property type="match status" value="1"/>
</dbReference>
<dbReference type="InterPro" id="IPR012337">
    <property type="entry name" value="RNaseH-like_sf"/>
</dbReference>
<keyword evidence="9 13" id="KW-0804">Transcription</keyword>
<accession>A0A6J2WQ87</accession>
<evidence type="ECO:0000256" key="7">
    <source>
        <dbReference type="ARBA" id="ARBA00023054"/>
    </source>
</evidence>
<keyword evidence="5" id="KW-0862">Zinc</keyword>
<reference evidence="16" key="1">
    <citation type="submission" date="2025-08" db="UniProtKB">
        <authorList>
            <consortium name="RefSeq"/>
        </authorList>
    </citation>
    <scope>IDENTIFICATION</scope>
</reference>
<dbReference type="Pfam" id="PF05485">
    <property type="entry name" value="THAP"/>
    <property type="match status" value="1"/>
</dbReference>
<evidence type="ECO:0000256" key="10">
    <source>
        <dbReference type="ARBA" id="ARBA00023242"/>
    </source>
</evidence>
<comment type="subcellular location">
    <subcellularLocation>
        <location evidence="1 13">Nucleus</location>
        <location evidence="1 13">Nucleoplasm</location>
    </subcellularLocation>
</comment>
<keyword evidence="3" id="KW-0479">Metal-binding</keyword>